<dbReference type="OrthoDB" id="6117523at2"/>
<name>A0A1I1FGM8_9GAMM</name>
<dbReference type="EMBL" id="FOLH01000002">
    <property type="protein sequence ID" value="SFB98649.1"/>
    <property type="molecule type" value="Genomic_DNA"/>
</dbReference>
<dbReference type="AlphaFoldDB" id="A0A1I1FGM8"/>
<dbReference type="Proteomes" id="UP000199058">
    <property type="component" value="Unassembled WGS sequence"/>
</dbReference>
<evidence type="ECO:0000313" key="1">
    <source>
        <dbReference type="EMBL" id="SFB98649.1"/>
    </source>
</evidence>
<keyword evidence="2" id="KW-1185">Reference proteome</keyword>
<organism evidence="1 2">
    <name type="scientific">Marinospirillum celere</name>
    <dbReference type="NCBI Taxonomy" id="1122252"/>
    <lineage>
        <taxon>Bacteria</taxon>
        <taxon>Pseudomonadati</taxon>
        <taxon>Pseudomonadota</taxon>
        <taxon>Gammaproteobacteria</taxon>
        <taxon>Oceanospirillales</taxon>
        <taxon>Oceanospirillaceae</taxon>
        <taxon>Marinospirillum</taxon>
    </lineage>
</organism>
<reference evidence="1 2" key="1">
    <citation type="submission" date="2016-10" db="EMBL/GenBank/DDBJ databases">
        <authorList>
            <person name="de Groot N.N."/>
        </authorList>
    </citation>
    <scope>NUCLEOTIDE SEQUENCE [LARGE SCALE GENOMIC DNA]</scope>
    <source>
        <strain evidence="1 2">DSM 18438</strain>
    </source>
</reference>
<evidence type="ECO:0000313" key="2">
    <source>
        <dbReference type="Proteomes" id="UP000199058"/>
    </source>
</evidence>
<protein>
    <submittedName>
        <fullName evidence="1">Uncharacterized protein</fullName>
    </submittedName>
</protein>
<gene>
    <name evidence="1" type="ORF">SAMN05660443_1007</name>
</gene>
<proteinExistence type="predicted"/>
<accession>A0A1I1FGM8</accession>
<sequence length="162" mass="18722">MNSTDNEKTRLVSRGGENSPWQFWQYCQPLTGEFHLYAFQPELAGVSSSKALHLGAFNDTANLAVQKSRFLEEPKTCVALELDAKEFAAWLENPEANQQPEFVGYFGSPWSGYGIKRVEEHQVEVIYAADRRYEWIGVFTQAEAFAWIELDYDRRRRRCVIC</sequence>
<dbReference type="RefSeq" id="WP_091960151.1">
    <property type="nucleotide sequence ID" value="NZ_FOLH01000002.1"/>
</dbReference>
<dbReference type="STRING" id="1122252.SAMN05660443_1007"/>